<evidence type="ECO:0000313" key="5">
    <source>
        <dbReference type="EMBL" id="MFC5941789.1"/>
    </source>
</evidence>
<keyword evidence="6" id="KW-1185">Reference proteome</keyword>
<dbReference type="PANTHER" id="PTHR43464:SF19">
    <property type="entry name" value="UBIQUINONE BIOSYNTHESIS O-METHYLTRANSFERASE, MITOCHONDRIAL"/>
    <property type="match status" value="1"/>
</dbReference>
<dbReference type="Proteomes" id="UP001596207">
    <property type="component" value="Unassembled WGS sequence"/>
</dbReference>
<proteinExistence type="predicted"/>
<organism evidence="5 6">
    <name type="scientific">Micromonospora harpali</name>
    <dbReference type="NCBI Taxonomy" id="1490225"/>
    <lineage>
        <taxon>Bacteria</taxon>
        <taxon>Bacillati</taxon>
        <taxon>Actinomycetota</taxon>
        <taxon>Actinomycetes</taxon>
        <taxon>Micromonosporales</taxon>
        <taxon>Micromonosporaceae</taxon>
        <taxon>Micromonospora</taxon>
    </lineage>
</organism>
<evidence type="ECO:0000313" key="6">
    <source>
        <dbReference type="Proteomes" id="UP001596207"/>
    </source>
</evidence>
<dbReference type="PANTHER" id="PTHR43464">
    <property type="entry name" value="METHYLTRANSFERASE"/>
    <property type="match status" value="1"/>
</dbReference>
<feature type="domain" description="Methyltransferase" evidence="4">
    <location>
        <begin position="55"/>
        <end position="147"/>
    </location>
</feature>
<dbReference type="GO" id="GO:0061542">
    <property type="term" value="F:3-demethylubiquinol 3-O-methyltransferase activity"/>
    <property type="evidence" value="ECO:0007669"/>
    <property type="project" value="UniProtKB-EC"/>
</dbReference>
<comment type="caution">
    <text evidence="5">The sequence shown here is derived from an EMBL/GenBank/DDBJ whole genome shotgun (WGS) entry which is preliminary data.</text>
</comment>
<sequence length="264" mass="27947">MRDGEFRDPQLVPVYDAECPWGPDDDFFLSLVTASLVTGSLVTDPASAGTPPARVLDLGCGTGRLTVALAAAGHPVTGVDPPGPALAAARRRPGADRVTWVEGTSASLPPAAFDVAVLTSHVAQVFVTDDEWARTLADLARALGPGGRLAFDSRDPAARAWERWNPVDSRRVVRLPDGREVRAWTVVTAVHAGVVDFTHHYAFPGGEARRSSARLRFRGEAELRASVEAAGFAVERVYGGWARQPVGAGDGELVVVARRLSAPG</sequence>
<evidence type="ECO:0000256" key="2">
    <source>
        <dbReference type="ARBA" id="ARBA00022679"/>
    </source>
</evidence>
<reference evidence="6" key="1">
    <citation type="journal article" date="2019" name="Int. J. Syst. Evol. Microbiol.">
        <title>The Global Catalogue of Microorganisms (GCM) 10K type strain sequencing project: providing services to taxonomists for standard genome sequencing and annotation.</title>
        <authorList>
            <consortium name="The Broad Institute Genomics Platform"/>
            <consortium name="The Broad Institute Genome Sequencing Center for Infectious Disease"/>
            <person name="Wu L."/>
            <person name="Ma J."/>
        </authorList>
    </citation>
    <scope>NUCLEOTIDE SEQUENCE [LARGE SCALE GENOMIC DNA]</scope>
    <source>
        <strain evidence="6">CGMCC 4.7173</strain>
    </source>
</reference>
<dbReference type="GO" id="GO:0102208">
    <property type="term" value="F:2-polyprenyl-6-hydroxyphenol methylase activity"/>
    <property type="evidence" value="ECO:0007669"/>
    <property type="project" value="UniProtKB-EC"/>
</dbReference>
<accession>A0ABW1HNG1</accession>
<dbReference type="InterPro" id="IPR041698">
    <property type="entry name" value="Methyltransf_25"/>
</dbReference>
<dbReference type="EC" id="2.1.1.64" evidence="5"/>
<dbReference type="RefSeq" id="WP_377536460.1">
    <property type="nucleotide sequence ID" value="NZ_JBHSQQ010000039.1"/>
</dbReference>
<dbReference type="EMBL" id="JBHSQQ010000039">
    <property type="protein sequence ID" value="MFC5941789.1"/>
    <property type="molecule type" value="Genomic_DNA"/>
</dbReference>
<keyword evidence="1 5" id="KW-0489">Methyltransferase</keyword>
<keyword evidence="3" id="KW-0949">S-adenosyl-L-methionine</keyword>
<name>A0ABW1HNG1_9ACTN</name>
<gene>
    <name evidence="5" type="ORF">ACFPZ4_09885</name>
</gene>
<evidence type="ECO:0000256" key="3">
    <source>
        <dbReference type="ARBA" id="ARBA00022691"/>
    </source>
</evidence>
<evidence type="ECO:0000259" key="4">
    <source>
        <dbReference type="Pfam" id="PF13649"/>
    </source>
</evidence>
<keyword evidence="2 5" id="KW-0808">Transferase</keyword>
<dbReference type="Pfam" id="PF13649">
    <property type="entry name" value="Methyltransf_25"/>
    <property type="match status" value="1"/>
</dbReference>
<protein>
    <submittedName>
        <fullName evidence="5">Class I SAM-dependent methyltransferase</fullName>
        <ecNumber evidence="5">2.1.1.222</ecNumber>
        <ecNumber evidence="5">2.1.1.64</ecNumber>
    </submittedName>
</protein>
<dbReference type="Gene3D" id="3.40.50.150">
    <property type="entry name" value="Vaccinia Virus protein VP39"/>
    <property type="match status" value="1"/>
</dbReference>
<evidence type="ECO:0000256" key="1">
    <source>
        <dbReference type="ARBA" id="ARBA00022603"/>
    </source>
</evidence>
<dbReference type="GO" id="GO:0032259">
    <property type="term" value="P:methylation"/>
    <property type="evidence" value="ECO:0007669"/>
    <property type="project" value="UniProtKB-KW"/>
</dbReference>
<dbReference type="CDD" id="cd02440">
    <property type="entry name" value="AdoMet_MTases"/>
    <property type="match status" value="1"/>
</dbReference>
<dbReference type="EC" id="2.1.1.222" evidence="5"/>
<dbReference type="SUPFAM" id="SSF53335">
    <property type="entry name" value="S-adenosyl-L-methionine-dependent methyltransferases"/>
    <property type="match status" value="1"/>
</dbReference>
<dbReference type="InterPro" id="IPR029063">
    <property type="entry name" value="SAM-dependent_MTases_sf"/>
</dbReference>